<feature type="region of interest" description="Disordered" evidence="1">
    <location>
        <begin position="1"/>
        <end position="32"/>
    </location>
</feature>
<name>A0A8H5D2A1_9AGAR</name>
<protein>
    <recommendedName>
        <fullName evidence="4">F-box domain-containing protein</fullName>
    </recommendedName>
</protein>
<dbReference type="EMBL" id="JAACJO010000012">
    <property type="protein sequence ID" value="KAF5351888.1"/>
    <property type="molecule type" value="Genomic_DNA"/>
</dbReference>
<sequence>MCSQPPTVKIPSSPGSPWTQMTVDQHGDDPKSSGQNLPFEIWQAIIHHLPRSTLWPLRELNRMLHEVVLDELVRHTHILFLGGWETERAIQLLAMPDFTKRVRYLTIHNQVLLAPSKIRLKLSLPKNLIKTYFSRNKGRQSLNELIRRERYAPKRLLQSFTNIDNLHSIELVGPIDWWHSQHKRWRIGLDRLRDLLHLSSSTLTRLSLVIPLHLLEHFFRVIPQQSKPDVFLPRLEELNLELQKTHELASLQDGTIQHLLGTTIPTFISRHSTLRALSLNAPPSLWQCLPLSPLFLALSSEHSTHLSHLRSFSISNPIVSVGVPDYENTITKEKDALAQFLQRYAKQLTTLQLDLQVHRNAIPFVVPVPPFYNFVLPPPDNWFSHALYSVPFNCLRSLDISLLYYHSCRPRFLRQASVPAFSEYLGLLVERGLRVLKLRDYVFESLEEFQTLLNAFPFQQKDRGLVELDLTLRCISPWILDLLAEKLPALETLGLTFEAWTSEKHVTTLNIVSIAIASQLFCPRKSTAHFFQFNDLMEARDYSSNWPNLRLLRFNFYGYLYPFYSYPKALVKAFPERVLYQTGDSEPLPGRIWAEKGFCQDLSYGPSSGLWL</sequence>
<organism evidence="2 3">
    <name type="scientific">Leucocoprinus leucothites</name>
    <dbReference type="NCBI Taxonomy" id="201217"/>
    <lineage>
        <taxon>Eukaryota</taxon>
        <taxon>Fungi</taxon>
        <taxon>Dikarya</taxon>
        <taxon>Basidiomycota</taxon>
        <taxon>Agaricomycotina</taxon>
        <taxon>Agaricomycetes</taxon>
        <taxon>Agaricomycetidae</taxon>
        <taxon>Agaricales</taxon>
        <taxon>Agaricineae</taxon>
        <taxon>Agaricaceae</taxon>
        <taxon>Leucocoprinus</taxon>
    </lineage>
</organism>
<dbReference type="Proteomes" id="UP000559027">
    <property type="component" value="Unassembled WGS sequence"/>
</dbReference>
<comment type="caution">
    <text evidence="2">The sequence shown here is derived from an EMBL/GenBank/DDBJ whole genome shotgun (WGS) entry which is preliminary data.</text>
</comment>
<dbReference type="OrthoDB" id="3039255at2759"/>
<proteinExistence type="predicted"/>
<evidence type="ECO:0000313" key="2">
    <source>
        <dbReference type="EMBL" id="KAF5351888.1"/>
    </source>
</evidence>
<gene>
    <name evidence="2" type="ORF">D9756_007557</name>
</gene>
<dbReference type="AlphaFoldDB" id="A0A8H5D2A1"/>
<keyword evidence="3" id="KW-1185">Reference proteome</keyword>
<evidence type="ECO:0000313" key="3">
    <source>
        <dbReference type="Proteomes" id="UP000559027"/>
    </source>
</evidence>
<evidence type="ECO:0008006" key="4">
    <source>
        <dbReference type="Google" id="ProtNLM"/>
    </source>
</evidence>
<accession>A0A8H5D2A1</accession>
<evidence type="ECO:0000256" key="1">
    <source>
        <dbReference type="SAM" id="MobiDB-lite"/>
    </source>
</evidence>
<feature type="compositionally biased region" description="Polar residues" evidence="1">
    <location>
        <begin position="13"/>
        <end position="23"/>
    </location>
</feature>
<reference evidence="2 3" key="1">
    <citation type="journal article" date="2020" name="ISME J.">
        <title>Uncovering the hidden diversity of litter-decomposition mechanisms in mushroom-forming fungi.</title>
        <authorList>
            <person name="Floudas D."/>
            <person name="Bentzer J."/>
            <person name="Ahren D."/>
            <person name="Johansson T."/>
            <person name="Persson P."/>
            <person name="Tunlid A."/>
        </authorList>
    </citation>
    <scope>NUCLEOTIDE SEQUENCE [LARGE SCALE GENOMIC DNA]</scope>
    <source>
        <strain evidence="2 3">CBS 146.42</strain>
    </source>
</reference>